<dbReference type="PANTHER" id="PTHR34682">
    <property type="entry name" value="AT HOOK MOTIF-CONTAINING PROTEIN"/>
    <property type="match status" value="1"/>
</dbReference>
<dbReference type="EMBL" id="JBEDUW010000003">
    <property type="protein sequence ID" value="KAK9936063.1"/>
    <property type="molecule type" value="Genomic_DNA"/>
</dbReference>
<sequence>MNQRSRNKLLSSPDLPMKRKRGRPHVGASDDVEDEMVGQMVSGVIEGSFDAGYLLNVRRKEIPIPAVNLQSHLYGSARPSEQNDAPALGGKVIPQQSLEPGSQSTHLMAPSENDVVVEQDKVLEEVEPTTTMTGPNGVEVNKESKTETSSEPIGDIPCIETLLLQLVSYQAFETVCKSPQIEPQAVATEKRVNCFMMSSVILGVETVCKDPHIQPEDVSSEKSALVQDVVKSLNVEPSQTPPVFAASDPTSEAVENLMEEEAYSASKPSQMFGEETVASEGSIPSGVAEPHISTSSGAVDNMECDIADAHSTCTILDQLQVNFLRTFSL</sequence>
<dbReference type="AlphaFoldDB" id="A0AAW1XI21"/>
<feature type="compositionally biased region" description="Polar residues" evidence="1">
    <location>
        <begin position="1"/>
        <end position="10"/>
    </location>
</feature>
<dbReference type="InterPro" id="IPR045881">
    <property type="entry name" value="MNM1-like"/>
</dbReference>
<evidence type="ECO:0000313" key="2">
    <source>
        <dbReference type="EMBL" id="KAK9936063.1"/>
    </source>
</evidence>
<evidence type="ECO:0000256" key="1">
    <source>
        <dbReference type="SAM" id="MobiDB-lite"/>
    </source>
</evidence>
<dbReference type="PANTHER" id="PTHR34682:SF3">
    <property type="entry name" value="AT HOOK MOTIF-CONTAINING PROTEIN"/>
    <property type="match status" value="1"/>
</dbReference>
<organism evidence="2 3">
    <name type="scientific">Rubus argutus</name>
    <name type="common">Southern blackberry</name>
    <dbReference type="NCBI Taxonomy" id="59490"/>
    <lineage>
        <taxon>Eukaryota</taxon>
        <taxon>Viridiplantae</taxon>
        <taxon>Streptophyta</taxon>
        <taxon>Embryophyta</taxon>
        <taxon>Tracheophyta</taxon>
        <taxon>Spermatophyta</taxon>
        <taxon>Magnoliopsida</taxon>
        <taxon>eudicotyledons</taxon>
        <taxon>Gunneridae</taxon>
        <taxon>Pentapetalae</taxon>
        <taxon>rosids</taxon>
        <taxon>fabids</taxon>
        <taxon>Rosales</taxon>
        <taxon>Rosaceae</taxon>
        <taxon>Rosoideae</taxon>
        <taxon>Rosoideae incertae sedis</taxon>
        <taxon>Rubus</taxon>
    </lineage>
</organism>
<feature type="region of interest" description="Disordered" evidence="1">
    <location>
        <begin position="1"/>
        <end position="30"/>
    </location>
</feature>
<feature type="region of interest" description="Disordered" evidence="1">
    <location>
        <begin position="77"/>
        <end position="107"/>
    </location>
</feature>
<gene>
    <name evidence="2" type="ORF">M0R45_012926</name>
</gene>
<feature type="compositionally biased region" description="Polar residues" evidence="1">
    <location>
        <begin position="94"/>
        <end position="106"/>
    </location>
</feature>
<comment type="caution">
    <text evidence="2">The sequence shown here is derived from an EMBL/GenBank/DDBJ whole genome shotgun (WGS) entry which is preliminary data.</text>
</comment>
<protein>
    <submittedName>
        <fullName evidence="2">Uncharacterized protein</fullName>
    </submittedName>
</protein>
<reference evidence="2 3" key="1">
    <citation type="journal article" date="2023" name="G3 (Bethesda)">
        <title>A chromosome-length genome assembly and annotation of blackberry (Rubus argutus, cv. 'Hillquist').</title>
        <authorList>
            <person name="Bruna T."/>
            <person name="Aryal R."/>
            <person name="Dudchenko O."/>
            <person name="Sargent D.J."/>
            <person name="Mead D."/>
            <person name="Buti M."/>
            <person name="Cavallini A."/>
            <person name="Hytonen T."/>
            <person name="Andres J."/>
            <person name="Pham M."/>
            <person name="Weisz D."/>
            <person name="Mascagni F."/>
            <person name="Usai G."/>
            <person name="Natali L."/>
            <person name="Bassil N."/>
            <person name="Fernandez G.E."/>
            <person name="Lomsadze A."/>
            <person name="Armour M."/>
            <person name="Olukolu B."/>
            <person name="Poorten T."/>
            <person name="Britton C."/>
            <person name="Davik J."/>
            <person name="Ashrafi H."/>
            <person name="Aiden E.L."/>
            <person name="Borodovsky M."/>
            <person name="Worthington M."/>
        </authorList>
    </citation>
    <scope>NUCLEOTIDE SEQUENCE [LARGE SCALE GENOMIC DNA]</scope>
    <source>
        <strain evidence="2">PI 553951</strain>
    </source>
</reference>
<feature type="region of interest" description="Disordered" evidence="1">
    <location>
        <begin position="129"/>
        <end position="152"/>
    </location>
</feature>
<accession>A0AAW1XI21</accession>
<proteinExistence type="predicted"/>
<name>A0AAW1XI21_RUBAR</name>
<keyword evidence="3" id="KW-1185">Reference proteome</keyword>
<dbReference type="Proteomes" id="UP001457282">
    <property type="component" value="Unassembled WGS sequence"/>
</dbReference>
<evidence type="ECO:0000313" key="3">
    <source>
        <dbReference type="Proteomes" id="UP001457282"/>
    </source>
</evidence>